<keyword evidence="3 11" id="KW-0963">Cytoplasm</keyword>
<dbReference type="InterPro" id="IPR015422">
    <property type="entry name" value="PyrdxlP-dep_Trfase_small"/>
</dbReference>
<dbReference type="InterPro" id="IPR020578">
    <property type="entry name" value="Aminotrans_V_PyrdxlP_BS"/>
</dbReference>
<dbReference type="NCBIfam" id="TIGR03402">
    <property type="entry name" value="FeS_nifS"/>
    <property type="match status" value="1"/>
</dbReference>
<comment type="similarity">
    <text evidence="2 11">Belongs to the class-V pyridoxal-phosphate-dependent aminotransferase family. NifS/IscS subfamily.</text>
</comment>
<dbReference type="Gene3D" id="3.90.1150.10">
    <property type="entry name" value="Aspartate Aminotransferase, domain 1"/>
    <property type="match status" value="1"/>
</dbReference>
<dbReference type="GO" id="GO:0030170">
    <property type="term" value="F:pyridoxal phosphate binding"/>
    <property type="evidence" value="ECO:0007669"/>
    <property type="project" value="UniProtKB-UniRule"/>
</dbReference>
<evidence type="ECO:0000313" key="15">
    <source>
        <dbReference type="Proteomes" id="UP000430670"/>
    </source>
</evidence>
<comment type="caution">
    <text evidence="14">The sequence shown here is derived from an EMBL/GenBank/DDBJ whole genome shotgun (WGS) entry which is preliminary data.</text>
</comment>
<dbReference type="GO" id="GO:0046872">
    <property type="term" value="F:metal ion binding"/>
    <property type="evidence" value="ECO:0007669"/>
    <property type="project" value="UniProtKB-KW"/>
</dbReference>
<accession>A0A6I3SLD6</accession>
<dbReference type="GO" id="GO:0006520">
    <property type="term" value="P:amino acid metabolic process"/>
    <property type="evidence" value="ECO:0007669"/>
    <property type="project" value="InterPro"/>
</dbReference>
<dbReference type="Gene3D" id="1.10.260.50">
    <property type="match status" value="1"/>
</dbReference>
<evidence type="ECO:0000313" key="14">
    <source>
        <dbReference type="EMBL" id="MTV49730.1"/>
    </source>
</evidence>
<keyword evidence="6 11" id="KW-0479">Metal-binding</keyword>
<feature type="domain" description="Aminotransferase class V" evidence="13">
    <location>
        <begin position="4"/>
        <end position="365"/>
    </location>
</feature>
<keyword evidence="5 11" id="KW-0001">2Fe-2S</keyword>
<evidence type="ECO:0000259" key="13">
    <source>
        <dbReference type="Pfam" id="PF00266"/>
    </source>
</evidence>
<evidence type="ECO:0000256" key="10">
    <source>
        <dbReference type="ARBA" id="ARBA00050776"/>
    </source>
</evidence>
<feature type="binding site" evidence="11">
    <location>
        <position position="237"/>
    </location>
    <ligand>
        <name>pyridoxal 5'-phosphate</name>
        <dbReference type="ChEBI" id="CHEBI:597326"/>
    </ligand>
</feature>
<dbReference type="PANTHER" id="PTHR11601:SF34">
    <property type="entry name" value="CYSTEINE DESULFURASE"/>
    <property type="match status" value="1"/>
</dbReference>
<evidence type="ECO:0000256" key="3">
    <source>
        <dbReference type="ARBA" id="ARBA00022490"/>
    </source>
</evidence>
<feature type="binding site" description="via persulfide group" evidence="11">
    <location>
        <position position="324"/>
    </location>
    <ligand>
        <name>[2Fe-2S] cluster</name>
        <dbReference type="ChEBI" id="CHEBI:190135"/>
        <note>ligand shared with IscU</note>
    </ligand>
</feature>
<comment type="catalytic activity">
    <reaction evidence="10 11">
        <text>(sulfur carrier)-H + L-cysteine = (sulfur carrier)-SH + L-alanine</text>
        <dbReference type="Rhea" id="RHEA:43892"/>
        <dbReference type="Rhea" id="RHEA-COMP:14737"/>
        <dbReference type="Rhea" id="RHEA-COMP:14739"/>
        <dbReference type="ChEBI" id="CHEBI:29917"/>
        <dbReference type="ChEBI" id="CHEBI:35235"/>
        <dbReference type="ChEBI" id="CHEBI:57972"/>
        <dbReference type="ChEBI" id="CHEBI:64428"/>
        <dbReference type="EC" id="2.8.1.7"/>
    </reaction>
</comment>
<comment type="subcellular location">
    <subcellularLocation>
        <location evidence="11">Cytoplasm</location>
    </subcellularLocation>
</comment>
<feature type="binding site" evidence="11">
    <location>
        <position position="179"/>
    </location>
    <ligand>
        <name>pyridoxal 5'-phosphate</name>
        <dbReference type="ChEBI" id="CHEBI:597326"/>
    </ligand>
</feature>
<reference evidence="14 15" key="1">
    <citation type="submission" date="2019-11" db="EMBL/GenBank/DDBJ databases">
        <title>Whole-genome sequence of a the green, strictly anaerobic photosynthetic bacterium Heliobacillus mobilis DSM 6151.</title>
        <authorList>
            <person name="Kyndt J.A."/>
            <person name="Meyer T.E."/>
        </authorList>
    </citation>
    <scope>NUCLEOTIDE SEQUENCE [LARGE SCALE GENOMIC DNA]</scope>
    <source>
        <strain evidence="14 15">DSM 6151</strain>
    </source>
</reference>
<dbReference type="EC" id="2.8.1.7" evidence="11"/>
<sequence length="395" mass="43055">MRRVYLDHGATTPVHPEVIEAMVACMRDHFGNPSSVHSFGREAKKLLEDARSNVAKLIGARPEEIIFTSGGTEADNLAIFGVARAMRKKGNHIITSAVEHHAVLDACLALKKEGFEITVLPVDEYGMVKIEDLKAALRPETILVTIMHANNEVGTIQPIKEITRIVKEHGAIMHTDAVQTAGKIPVDVNELGVDLLSASSHKIYGPKGVGCLYIRKGTKMFPLTHGGGQERKRRPGTENLPGIVGFGKAAEIMTRDLPEETSRMTKLRNRLIEGFTAIPEVKLNGHPTDRLPINVNVSIRYIEGESLLLMLDMKGIAGSSGSACTSGSLDPSHVLLAMGIPHEIAHGSLRLTLGRDNSEADIDYVLQVVPEIIERLRAMSPLYDRKEAQACTPIK</sequence>
<dbReference type="FunFam" id="3.40.640.10:FF:000003">
    <property type="entry name" value="Cysteine desulfurase IscS"/>
    <property type="match status" value="1"/>
</dbReference>
<dbReference type="GO" id="GO:0044571">
    <property type="term" value="P:[2Fe-2S] cluster assembly"/>
    <property type="evidence" value="ECO:0007669"/>
    <property type="project" value="UniProtKB-UniRule"/>
</dbReference>
<evidence type="ECO:0000256" key="4">
    <source>
        <dbReference type="ARBA" id="ARBA00022679"/>
    </source>
</evidence>
<evidence type="ECO:0000256" key="2">
    <source>
        <dbReference type="ARBA" id="ARBA00006490"/>
    </source>
</evidence>
<dbReference type="HAMAP" id="MF_00331">
    <property type="entry name" value="Cys_desulf_IscS"/>
    <property type="match status" value="1"/>
</dbReference>
<comment type="subunit">
    <text evidence="11">Homodimer. Forms a heterotetramer with IscU, interacts with other sulfur acceptors.</text>
</comment>
<dbReference type="UniPathway" id="UPA00266"/>
<organism evidence="14 15">
    <name type="scientific">Heliobacterium mobile</name>
    <name type="common">Heliobacillus mobilis</name>
    <dbReference type="NCBI Taxonomy" id="28064"/>
    <lineage>
        <taxon>Bacteria</taxon>
        <taxon>Bacillati</taxon>
        <taxon>Bacillota</taxon>
        <taxon>Clostridia</taxon>
        <taxon>Eubacteriales</taxon>
        <taxon>Heliobacteriaceae</taxon>
        <taxon>Heliobacterium</taxon>
    </lineage>
</organism>
<dbReference type="NCBIfam" id="NF002806">
    <property type="entry name" value="PRK02948.1"/>
    <property type="match status" value="1"/>
</dbReference>
<dbReference type="InterPro" id="IPR010240">
    <property type="entry name" value="Cys_deSase_IscS"/>
</dbReference>
<evidence type="ECO:0000256" key="12">
    <source>
        <dbReference type="RuleBase" id="RU004504"/>
    </source>
</evidence>
<feature type="binding site" evidence="11">
    <location>
        <begin position="199"/>
        <end position="201"/>
    </location>
    <ligand>
        <name>pyridoxal 5'-phosphate</name>
        <dbReference type="ChEBI" id="CHEBI:597326"/>
    </ligand>
</feature>
<name>A0A6I3SLD6_HELMO</name>
<dbReference type="EMBL" id="WNKU01000014">
    <property type="protein sequence ID" value="MTV49730.1"/>
    <property type="molecule type" value="Genomic_DNA"/>
</dbReference>
<dbReference type="PIRSF" id="PIRSF005572">
    <property type="entry name" value="NifS"/>
    <property type="match status" value="1"/>
</dbReference>
<keyword evidence="8 11" id="KW-0408">Iron</keyword>
<dbReference type="GO" id="GO:1990221">
    <property type="term" value="C:L-cysteine desulfurase complex"/>
    <property type="evidence" value="ECO:0007669"/>
    <property type="project" value="UniProtKB-ARBA"/>
</dbReference>
<dbReference type="GO" id="GO:0031071">
    <property type="term" value="F:cysteine desulfurase activity"/>
    <property type="evidence" value="ECO:0007669"/>
    <property type="project" value="UniProtKB-UniRule"/>
</dbReference>
<evidence type="ECO:0000256" key="6">
    <source>
        <dbReference type="ARBA" id="ARBA00022723"/>
    </source>
</evidence>
<keyword evidence="7 11" id="KW-0663">Pyridoxal phosphate</keyword>
<dbReference type="AlphaFoldDB" id="A0A6I3SLD6"/>
<evidence type="ECO:0000256" key="11">
    <source>
        <dbReference type="HAMAP-Rule" id="MF_00331"/>
    </source>
</evidence>
<feature type="binding site" evidence="11">
    <location>
        <begin position="71"/>
        <end position="72"/>
    </location>
    <ligand>
        <name>pyridoxal 5'-phosphate</name>
        <dbReference type="ChEBI" id="CHEBI:597326"/>
    </ligand>
</feature>
<dbReference type="OrthoDB" id="9808002at2"/>
<feature type="modified residue" description="N6-(pyridoxal phosphate)lysine" evidence="11">
    <location>
        <position position="202"/>
    </location>
</feature>
<dbReference type="Proteomes" id="UP000430670">
    <property type="component" value="Unassembled WGS sequence"/>
</dbReference>
<evidence type="ECO:0000256" key="8">
    <source>
        <dbReference type="ARBA" id="ARBA00023004"/>
    </source>
</evidence>
<evidence type="ECO:0000256" key="1">
    <source>
        <dbReference type="ARBA" id="ARBA00001933"/>
    </source>
</evidence>
<dbReference type="InterPro" id="IPR016454">
    <property type="entry name" value="Cysteine_dSase"/>
</dbReference>
<feature type="binding site" evidence="11">
    <location>
        <position position="151"/>
    </location>
    <ligand>
        <name>pyridoxal 5'-phosphate</name>
        <dbReference type="ChEBI" id="CHEBI:597326"/>
    </ligand>
</feature>
<dbReference type="InterPro" id="IPR017772">
    <property type="entry name" value="Cys_deSase_NifS_bac/arc"/>
</dbReference>
<dbReference type="RefSeq" id="WP_155476823.1">
    <property type="nucleotide sequence ID" value="NZ_WNKU01000014.1"/>
</dbReference>
<dbReference type="PANTHER" id="PTHR11601">
    <property type="entry name" value="CYSTEINE DESULFURYLASE FAMILY MEMBER"/>
    <property type="match status" value="1"/>
</dbReference>
<dbReference type="InterPro" id="IPR000192">
    <property type="entry name" value="Aminotrans_V_dom"/>
</dbReference>
<dbReference type="InterPro" id="IPR015421">
    <property type="entry name" value="PyrdxlP-dep_Trfase_major"/>
</dbReference>
<keyword evidence="9 11" id="KW-0411">Iron-sulfur</keyword>
<proteinExistence type="inferred from homology"/>
<keyword evidence="15" id="KW-1185">Reference proteome</keyword>
<evidence type="ECO:0000256" key="9">
    <source>
        <dbReference type="ARBA" id="ARBA00023014"/>
    </source>
</evidence>
<dbReference type="SUPFAM" id="SSF53383">
    <property type="entry name" value="PLP-dependent transferases"/>
    <property type="match status" value="1"/>
</dbReference>
<dbReference type="GO" id="GO:0051537">
    <property type="term" value="F:2 iron, 2 sulfur cluster binding"/>
    <property type="evidence" value="ECO:0007669"/>
    <property type="project" value="UniProtKB-UniRule"/>
</dbReference>
<gene>
    <name evidence="14" type="primary">nifS</name>
    <name evidence="11" type="synonym">iscS</name>
    <name evidence="14" type="ORF">GJ688_12180</name>
</gene>
<evidence type="ECO:0000256" key="5">
    <source>
        <dbReference type="ARBA" id="ARBA00022714"/>
    </source>
</evidence>
<dbReference type="PROSITE" id="PS00595">
    <property type="entry name" value="AA_TRANSFER_CLASS_5"/>
    <property type="match status" value="1"/>
</dbReference>
<evidence type="ECO:0000256" key="7">
    <source>
        <dbReference type="ARBA" id="ARBA00022898"/>
    </source>
</evidence>
<dbReference type="InterPro" id="IPR015424">
    <property type="entry name" value="PyrdxlP-dep_Trfase"/>
</dbReference>
<dbReference type="Gene3D" id="3.40.640.10">
    <property type="entry name" value="Type I PLP-dependent aspartate aminotransferase-like (Major domain)"/>
    <property type="match status" value="1"/>
</dbReference>
<comment type="cofactor">
    <cofactor evidence="1 11 12">
        <name>pyridoxal 5'-phosphate</name>
        <dbReference type="ChEBI" id="CHEBI:597326"/>
    </cofactor>
</comment>
<protein>
    <recommendedName>
        <fullName evidence="11">Cysteine desulfurase IscS</fullName>
        <ecNumber evidence="11">2.8.1.7</ecNumber>
    </recommendedName>
</protein>
<dbReference type="Pfam" id="PF00266">
    <property type="entry name" value="Aminotran_5"/>
    <property type="match status" value="1"/>
</dbReference>
<keyword evidence="4 11" id="KW-0808">Transferase</keyword>
<feature type="active site" description="Cysteine persulfide intermediate" evidence="11">
    <location>
        <position position="324"/>
    </location>
</feature>
<comment type="function">
    <text evidence="11">Master enzyme that delivers sulfur to a number of partners involved in Fe-S cluster assembly, tRNA modification or cofactor biosynthesis. Catalyzes the removal of elemental sulfur atoms from cysteine to produce alanine. Functions as a sulfur delivery protein for Fe-S cluster synthesis onto IscU, an Fe-S scaffold assembly protein, as well as other S acceptor proteins.</text>
</comment>
<comment type="pathway">
    <text evidence="11">Cofactor biosynthesis; iron-sulfur cluster biosynthesis.</text>
</comment>